<keyword evidence="2" id="KW-0812">Transmembrane</keyword>
<dbReference type="Gene3D" id="3.30.70.1450">
    <property type="entry name" value="Regulator of K+ conductance, C-terminal domain"/>
    <property type="match status" value="1"/>
</dbReference>
<dbReference type="Proteomes" id="UP000197174">
    <property type="component" value="Unassembled WGS sequence"/>
</dbReference>
<feature type="compositionally biased region" description="Pro residues" evidence="1">
    <location>
        <begin position="558"/>
        <end position="570"/>
    </location>
</feature>
<organism evidence="5 6">
    <name type="scientific">Micromonospora wenchangensis</name>
    <dbReference type="NCBI Taxonomy" id="1185415"/>
    <lineage>
        <taxon>Bacteria</taxon>
        <taxon>Bacillati</taxon>
        <taxon>Actinomycetota</taxon>
        <taxon>Actinomycetes</taxon>
        <taxon>Micromonosporales</taxon>
        <taxon>Micromonosporaceae</taxon>
        <taxon>Micromonospora</taxon>
    </lineage>
</organism>
<evidence type="ECO:0000256" key="2">
    <source>
        <dbReference type="SAM" id="Phobius"/>
    </source>
</evidence>
<dbReference type="EMBL" id="MZMV01000010">
    <property type="protein sequence ID" value="OWV09923.1"/>
    <property type="molecule type" value="Genomic_DNA"/>
</dbReference>
<proteinExistence type="predicted"/>
<evidence type="ECO:0000259" key="3">
    <source>
        <dbReference type="PROSITE" id="PS51201"/>
    </source>
</evidence>
<dbReference type="PANTHER" id="PTHR43833:SF11">
    <property type="entry name" value="VOLTAGE-GATED POTASSIUM CHANNEL KCH"/>
    <property type="match status" value="1"/>
</dbReference>
<gene>
    <name evidence="5" type="ORF">B5D80_08400</name>
</gene>
<reference evidence="5 6" key="1">
    <citation type="submission" date="2017-03" db="EMBL/GenBank/DDBJ databases">
        <title>Whole genome sequence of Micromonospora wenchangensis, isolated from mangrove soil.</title>
        <authorList>
            <person name="Yang H."/>
        </authorList>
    </citation>
    <scope>NUCLEOTIDE SEQUENCE [LARGE SCALE GENOMIC DNA]</scope>
    <source>
        <strain evidence="5 6">CCTCC AA 2012002</strain>
    </source>
</reference>
<feature type="transmembrane region" description="Helical" evidence="2">
    <location>
        <begin position="243"/>
        <end position="262"/>
    </location>
</feature>
<dbReference type="InterPro" id="IPR036721">
    <property type="entry name" value="RCK_C_sf"/>
</dbReference>
<feature type="domain" description="RCK C-terminal" evidence="4">
    <location>
        <begin position="476"/>
        <end position="559"/>
    </location>
</feature>
<keyword evidence="2" id="KW-0472">Membrane</keyword>
<comment type="caution">
    <text evidence="5">The sequence shown here is derived from an EMBL/GenBank/DDBJ whole genome shotgun (WGS) entry which is preliminary data.</text>
</comment>
<dbReference type="PROSITE" id="PS51202">
    <property type="entry name" value="RCK_C"/>
    <property type="match status" value="1"/>
</dbReference>
<dbReference type="AlphaFoldDB" id="A0A246RQ81"/>
<accession>A0A246RQ81</accession>
<keyword evidence="6" id="KW-1185">Reference proteome</keyword>
<feature type="domain" description="RCK N-terminal" evidence="3">
    <location>
        <begin position="6"/>
        <end position="131"/>
    </location>
</feature>
<keyword evidence="2" id="KW-1133">Transmembrane helix</keyword>
<dbReference type="InterPro" id="IPR006037">
    <property type="entry name" value="RCK_C"/>
</dbReference>
<dbReference type="GO" id="GO:0008324">
    <property type="term" value="F:monoatomic cation transmembrane transporter activity"/>
    <property type="evidence" value="ECO:0007669"/>
    <property type="project" value="InterPro"/>
</dbReference>
<feature type="transmembrane region" description="Helical" evidence="2">
    <location>
        <begin position="299"/>
        <end position="321"/>
    </location>
</feature>
<dbReference type="PROSITE" id="PS51201">
    <property type="entry name" value="RCK_N"/>
    <property type="match status" value="2"/>
</dbReference>
<feature type="domain" description="RCK N-terminal" evidence="3">
    <location>
        <begin position="337"/>
        <end position="458"/>
    </location>
</feature>
<evidence type="ECO:0000259" key="4">
    <source>
        <dbReference type="PROSITE" id="PS51202"/>
    </source>
</evidence>
<evidence type="ECO:0000313" key="5">
    <source>
        <dbReference type="EMBL" id="OWV09923.1"/>
    </source>
</evidence>
<dbReference type="SUPFAM" id="SSF116726">
    <property type="entry name" value="TrkA C-terminal domain-like"/>
    <property type="match status" value="1"/>
</dbReference>
<feature type="region of interest" description="Disordered" evidence="1">
    <location>
        <begin position="553"/>
        <end position="579"/>
    </location>
</feature>
<name>A0A246RQ81_9ACTN</name>
<dbReference type="Gene3D" id="3.40.50.720">
    <property type="entry name" value="NAD(P)-binding Rossmann-like Domain"/>
    <property type="match status" value="2"/>
</dbReference>
<evidence type="ECO:0000256" key="1">
    <source>
        <dbReference type="SAM" id="MobiDB-lite"/>
    </source>
</evidence>
<dbReference type="Pfam" id="PF02080">
    <property type="entry name" value="TrkA_C"/>
    <property type="match status" value="1"/>
</dbReference>
<sequence>MNGDTRPHYVVCGSDPLAYWVVRALLGTDLAHGRVRITLVVPERRRSEGPDGRDVDGVQVVRADRLDEATFRRAGLAGADGLALLHQDDVGNMQAALCAQEVEPRLRLVVRMFNTSLANGLRQLFPDSAVLSDASMAAPAFVAAALGEVAPTHFRHGGRTLYVARRADVRPADVVCGLAVTADPELVRVLPADEKAADVVLAEATGQPAGTELAARRLVRARRRRRPLAVLLRAVRSFATRKIGIAVLTLLGVIALLGWLNARAVAVSWTEALYLTLVTTLSGQDPDVTKPAAAQIMQVVLNLAGLALIPLITAVVVDGIVNARLALHAGRIQPERTGHVVVVGLGNIGTRVMAQLHDFGVEVVAIDRSAEARGAALARRLGVPLIVGDAAREETLRSASVEHCQALVVVSTDDGVNLRAALNGRALNPELRVVLRLFDGDFAERIQRAFGIGISRSVSYLAAPSFAAALLDRAVIATIPVDRHALLVVEVPVAAGAALDGRPLGAVARPGEVRLLAHSRPGHRTDWRADPRMVISAGDRLTVVARRAGLSALLRETTPPPPPATPPPAGVPASRDPQE</sequence>
<dbReference type="InterPro" id="IPR003148">
    <property type="entry name" value="RCK_N"/>
</dbReference>
<dbReference type="GO" id="GO:0006813">
    <property type="term" value="P:potassium ion transport"/>
    <property type="evidence" value="ECO:0007669"/>
    <property type="project" value="InterPro"/>
</dbReference>
<protein>
    <submittedName>
        <fullName evidence="5">Potassium transporter TrkA</fullName>
    </submittedName>
</protein>
<dbReference type="InterPro" id="IPR036291">
    <property type="entry name" value="NAD(P)-bd_dom_sf"/>
</dbReference>
<dbReference type="PANTHER" id="PTHR43833">
    <property type="entry name" value="POTASSIUM CHANNEL PROTEIN 2-RELATED-RELATED"/>
    <property type="match status" value="1"/>
</dbReference>
<dbReference type="Pfam" id="PF02254">
    <property type="entry name" value="TrkA_N"/>
    <property type="match status" value="2"/>
</dbReference>
<evidence type="ECO:0000313" key="6">
    <source>
        <dbReference type="Proteomes" id="UP000197174"/>
    </source>
</evidence>
<dbReference type="InterPro" id="IPR050721">
    <property type="entry name" value="Trk_Ktr_HKT_K-transport"/>
</dbReference>
<dbReference type="SUPFAM" id="SSF51735">
    <property type="entry name" value="NAD(P)-binding Rossmann-fold domains"/>
    <property type="match status" value="2"/>
</dbReference>
<dbReference type="OrthoDB" id="440986at2"/>